<dbReference type="OrthoDB" id="6492473at2759"/>
<dbReference type="VEuPathDB" id="VectorBase:ISCI007043"/>
<gene>
    <name evidence="1" type="ORF">IscW_ISCW007043</name>
</gene>
<evidence type="ECO:0000313" key="1">
    <source>
        <dbReference type="EMBL" id="EEC09869.1"/>
    </source>
</evidence>
<reference evidence="2" key="2">
    <citation type="submission" date="2020-05" db="UniProtKB">
        <authorList>
            <consortium name="EnsemblMetazoa"/>
        </authorList>
    </citation>
    <scope>IDENTIFICATION</scope>
    <source>
        <strain evidence="2">wikel</strain>
    </source>
</reference>
<dbReference type="EMBL" id="ABJB010562201">
    <property type="status" value="NOT_ANNOTATED_CDS"/>
    <property type="molecule type" value="Genomic_DNA"/>
</dbReference>
<evidence type="ECO:0000313" key="3">
    <source>
        <dbReference type="Proteomes" id="UP000001555"/>
    </source>
</evidence>
<organism>
    <name type="scientific">Ixodes scapularis</name>
    <name type="common">Black-legged tick</name>
    <name type="synonym">Deer tick</name>
    <dbReference type="NCBI Taxonomy" id="6945"/>
    <lineage>
        <taxon>Eukaryota</taxon>
        <taxon>Metazoa</taxon>
        <taxon>Ecdysozoa</taxon>
        <taxon>Arthropoda</taxon>
        <taxon>Chelicerata</taxon>
        <taxon>Arachnida</taxon>
        <taxon>Acari</taxon>
        <taxon>Parasitiformes</taxon>
        <taxon>Ixodida</taxon>
        <taxon>Ixodoidea</taxon>
        <taxon>Ixodidae</taxon>
        <taxon>Ixodinae</taxon>
        <taxon>Ixodes</taxon>
    </lineage>
</organism>
<dbReference type="Proteomes" id="UP000001555">
    <property type="component" value="Unassembled WGS sequence"/>
</dbReference>
<dbReference type="AlphaFoldDB" id="B7PTE7"/>
<dbReference type="PaxDb" id="6945-B7PTE7"/>
<accession>B7PTE7</accession>
<protein>
    <submittedName>
        <fullName evidence="1 2">Uncharacterized protein</fullName>
    </submittedName>
</protein>
<dbReference type="HOGENOM" id="CLU_1697471_0_0_1"/>
<sequence>MATGLPSASSSWMHDDTYVNVGAVLDKLDWFSESTGALFGRVTLERGPDGSRGLSHLEDCAYFIKTATFVRMQREVEEVPTDDREEVFITGKLARRANLTLVHLDDLGPCRAFGEVQLNGGTVWLTRHPVLADDMQRYFERDFLHDTRSSRPNAR</sequence>
<keyword evidence="3" id="KW-1185">Reference proteome</keyword>
<dbReference type="EMBL" id="DS785340">
    <property type="protein sequence ID" value="EEC09869.1"/>
    <property type="molecule type" value="Genomic_DNA"/>
</dbReference>
<dbReference type="VEuPathDB" id="VectorBase:ISCP_005538"/>
<dbReference type="InParanoid" id="B7PTE7"/>
<reference evidence="1 3" key="1">
    <citation type="submission" date="2008-03" db="EMBL/GenBank/DDBJ databases">
        <title>Annotation of Ixodes scapularis.</title>
        <authorList>
            <consortium name="Ixodes scapularis Genome Project Consortium"/>
            <person name="Caler E."/>
            <person name="Hannick L.I."/>
            <person name="Bidwell S."/>
            <person name="Joardar V."/>
            <person name="Thiagarajan M."/>
            <person name="Amedeo P."/>
            <person name="Galinsky K.J."/>
            <person name="Schobel S."/>
            <person name="Inman J."/>
            <person name="Hostetler J."/>
            <person name="Miller J."/>
            <person name="Hammond M."/>
            <person name="Megy K."/>
            <person name="Lawson D."/>
            <person name="Kodira C."/>
            <person name="Sutton G."/>
            <person name="Meyer J."/>
            <person name="Hill C.A."/>
            <person name="Birren B."/>
            <person name="Nene V."/>
            <person name="Collins F."/>
            <person name="Alarcon-Chaidez F."/>
            <person name="Wikel S."/>
            <person name="Strausberg R."/>
        </authorList>
    </citation>
    <scope>NUCLEOTIDE SEQUENCE [LARGE SCALE GENOMIC DNA]</scope>
    <source>
        <strain evidence="3">Wikel</strain>
        <strain evidence="1">Wikel colony</strain>
    </source>
</reference>
<name>B7PTE7_IXOSC</name>
<proteinExistence type="predicted"/>
<evidence type="ECO:0000313" key="2">
    <source>
        <dbReference type="EnsemblMetazoa" id="ISCW007043-PA"/>
    </source>
</evidence>
<dbReference type="EnsemblMetazoa" id="ISCW007043-RA">
    <property type="protein sequence ID" value="ISCW007043-PA"/>
    <property type="gene ID" value="ISCW007043"/>
</dbReference>
<dbReference type="VEuPathDB" id="VectorBase:ISCW007043"/>